<protein>
    <submittedName>
        <fullName evidence="2">Uncharacterized protein</fullName>
    </submittedName>
</protein>
<dbReference type="BioCyc" id="CNIT1237085:G1324-2229-MONOMER"/>
<dbReference type="AlphaFoldDB" id="K0ICR8"/>
<keyword evidence="1" id="KW-1133">Transmembrane helix</keyword>
<keyword evidence="1" id="KW-0472">Membrane</keyword>
<sequence>MAEGGGKQRINGETITGIALVFLALLFIWAGTMNPVWASIMLADYIILAIGVGFIIVGVIAIRRTNRPHSEHASHY</sequence>
<feature type="transmembrane region" description="Helical" evidence="1">
    <location>
        <begin position="36"/>
        <end position="62"/>
    </location>
</feature>
<feature type="transmembrane region" description="Helical" evidence="1">
    <location>
        <begin position="12"/>
        <end position="30"/>
    </location>
</feature>
<evidence type="ECO:0000256" key="1">
    <source>
        <dbReference type="SAM" id="Phobius"/>
    </source>
</evidence>
<dbReference type="HOGENOM" id="CLU_2646047_0_0_2"/>
<keyword evidence="1" id="KW-0812">Transmembrane</keyword>
<dbReference type="STRING" id="1237085.Ngar_c22310"/>
<proteinExistence type="predicted"/>
<evidence type="ECO:0000313" key="2">
    <source>
        <dbReference type="EMBL" id="AFU59161.1"/>
    </source>
</evidence>
<reference evidence="2 3" key="1">
    <citation type="journal article" date="2012" name="Environ. Microbiol.">
        <title>The genome of the ammonia-oxidizing Candidatus Nitrososphaera gargensis: insights into metabolic versatility and environmental adaptations.</title>
        <authorList>
            <person name="Spang A."/>
            <person name="Poehlein A."/>
            <person name="Offre P."/>
            <person name="Zumbragel S."/>
            <person name="Haider S."/>
            <person name="Rychlik N."/>
            <person name="Nowka B."/>
            <person name="Schmeisser C."/>
            <person name="Lebedeva E.V."/>
            <person name="Rattei T."/>
            <person name="Bohm C."/>
            <person name="Schmid M."/>
            <person name="Galushko A."/>
            <person name="Hatzenpichler R."/>
            <person name="Weinmaier T."/>
            <person name="Daniel R."/>
            <person name="Schleper C."/>
            <person name="Spieck E."/>
            <person name="Streit W."/>
            <person name="Wagner M."/>
        </authorList>
    </citation>
    <scope>NUCLEOTIDE SEQUENCE [LARGE SCALE GENOMIC DNA]</scope>
    <source>
        <strain evidence="3">Ga9.2</strain>
    </source>
</reference>
<dbReference type="InParanoid" id="K0ICR8"/>
<dbReference type="Proteomes" id="UP000008037">
    <property type="component" value="Chromosome"/>
</dbReference>
<gene>
    <name evidence="2" type="ordered locus">Ngar_c22310</name>
</gene>
<dbReference type="GeneID" id="13796094"/>
<dbReference type="EMBL" id="CP002408">
    <property type="protein sequence ID" value="AFU59161.1"/>
    <property type="molecule type" value="Genomic_DNA"/>
</dbReference>
<evidence type="ECO:0000313" key="3">
    <source>
        <dbReference type="Proteomes" id="UP000008037"/>
    </source>
</evidence>
<accession>K0ICR8</accession>
<organism evidence="2 3">
    <name type="scientific">Nitrososphaera gargensis (strain Ga9.2)</name>
    <dbReference type="NCBI Taxonomy" id="1237085"/>
    <lineage>
        <taxon>Archaea</taxon>
        <taxon>Nitrososphaerota</taxon>
        <taxon>Nitrososphaeria</taxon>
        <taxon>Nitrososphaerales</taxon>
        <taxon>Nitrososphaeraceae</taxon>
        <taxon>Nitrososphaera</taxon>
    </lineage>
</organism>
<dbReference type="KEGG" id="nga:Ngar_c22310"/>
<keyword evidence="3" id="KW-1185">Reference proteome</keyword>
<dbReference type="RefSeq" id="WP_015019696.1">
    <property type="nucleotide sequence ID" value="NC_018719.1"/>
</dbReference>
<name>K0ICR8_NITGG</name>